<keyword evidence="2" id="KW-1185">Reference proteome</keyword>
<dbReference type="Proteomes" id="UP000294325">
    <property type="component" value="Chromosome"/>
</dbReference>
<proteinExistence type="predicted"/>
<dbReference type="KEGG" id="nwr:E3U44_09720"/>
<dbReference type="OrthoDB" id="620680at2"/>
<evidence type="ECO:0000313" key="1">
    <source>
        <dbReference type="EMBL" id="QBQ54756.1"/>
    </source>
</evidence>
<evidence type="ECO:0000313" key="2">
    <source>
        <dbReference type="Proteomes" id="UP000294325"/>
    </source>
</evidence>
<reference evidence="1 2" key="1">
    <citation type="submission" date="2019-03" db="EMBL/GenBank/DDBJ databases">
        <title>The genome sequence of Nitrosococcus wardiae strain D1FHST reveals the archetypal metabolic capacity of ammonia-oxidizing Gammaproteobacteria.</title>
        <authorList>
            <person name="Wang L."/>
            <person name="Lim C.K."/>
            <person name="Hanson T.E."/>
            <person name="Dang H."/>
            <person name="Klotz M.G."/>
        </authorList>
    </citation>
    <scope>NUCLEOTIDE SEQUENCE [LARGE SCALE GENOMIC DNA]</scope>
    <source>
        <strain evidence="1 2">D1FHS</strain>
    </source>
</reference>
<accession>A0A4P7C1Q0</accession>
<dbReference type="RefSeq" id="WP_134357948.1">
    <property type="nucleotide sequence ID" value="NZ_CP038033.1"/>
</dbReference>
<dbReference type="AlphaFoldDB" id="A0A4P7C1Q0"/>
<dbReference type="EMBL" id="CP038033">
    <property type="protein sequence ID" value="QBQ54756.1"/>
    <property type="molecule type" value="Genomic_DNA"/>
</dbReference>
<gene>
    <name evidence="1" type="ORF">E3U44_09720</name>
</gene>
<organism evidence="1 2">
    <name type="scientific">Nitrosococcus wardiae</name>
    <dbReference type="NCBI Taxonomy" id="1814290"/>
    <lineage>
        <taxon>Bacteria</taxon>
        <taxon>Pseudomonadati</taxon>
        <taxon>Pseudomonadota</taxon>
        <taxon>Gammaproteobacteria</taxon>
        <taxon>Chromatiales</taxon>
        <taxon>Chromatiaceae</taxon>
        <taxon>Nitrosococcus</taxon>
    </lineage>
</organism>
<protein>
    <submittedName>
        <fullName evidence="1">Uncharacterized protein</fullName>
    </submittedName>
</protein>
<name>A0A4P7C1Q0_9GAMM</name>
<sequence length="384" mass="43958">MFRQFAGSFPGSMGEGARKLFRLHPVELAALLEQAWELRRHDEVSQGHPFRRSNLPGLPNYLLKFFACTEENIQTICETPGPQVEAVNPPPNNPCSEPRDLPRCVMWDHLIYAYMVENTRVYEIFRKVLHEFRHGEQLGVPIEGAEHWLRNTEELFYKEPASFFIYSLGSFIRPNLCSIRRNVYYRMFGMDLNHQGEDKIPYEKAKAANTEFVYIFEEFLREVWLGIINVNNTSGSNPTDNAEIANLAEKLHDMLVTRRLGSNLAREEFFFVSMMAWFQLTLEFDSPIVLSLRAEGTSPEQRLHKIAQRVGLPAHALSKNFFDMADAISRILIQIETGIYNDPGAVPALYTPVPGGPEADIRTIITHWSITTGHDLKARKVTSN</sequence>